<keyword evidence="1" id="KW-1133">Transmembrane helix</keyword>
<feature type="transmembrane region" description="Helical" evidence="1">
    <location>
        <begin position="44"/>
        <end position="62"/>
    </location>
</feature>
<name>A0ABX6UXM9_9PAST</name>
<evidence type="ECO:0000256" key="1">
    <source>
        <dbReference type="SAM" id="Phobius"/>
    </source>
</evidence>
<sequence>MAIEQIFAFYNRIVINPNIKKVNQLKRKLTMALSYAKSSHLSKAIRNLIGVPFCFYAAYNIYFKLPIILESGGSVRVPRFVWLIYEALGESYFYPVMAAIFILISFICIGLAVKHFNAHKAQKNQ</sequence>
<reference evidence="2 3" key="1">
    <citation type="submission" date="2020-10" db="EMBL/GenBank/DDBJ databases">
        <title>Genome Sequencing of Rodentibacter spp. strain DSM111151.</title>
        <authorList>
            <person name="Benga L."/>
            <person name="Lautwein T."/>
        </authorList>
    </citation>
    <scope>NUCLEOTIDE SEQUENCE [LARGE SCALE GENOMIC DNA]</scope>
    <source>
        <strain evidence="2 3">DSM 111151</strain>
    </source>
</reference>
<dbReference type="EMBL" id="CP063056">
    <property type="protein sequence ID" value="QPB42030.1"/>
    <property type="molecule type" value="Genomic_DNA"/>
</dbReference>
<protein>
    <submittedName>
        <fullName evidence="2">Uncharacterized protein</fullName>
    </submittedName>
</protein>
<feature type="transmembrane region" description="Helical" evidence="1">
    <location>
        <begin position="92"/>
        <end position="113"/>
    </location>
</feature>
<keyword evidence="1" id="KW-0812">Transmembrane</keyword>
<accession>A0ABX6UXM9</accession>
<organism evidence="2 3">
    <name type="scientific">Rodentibacter haemolyticus</name>
    <dbReference type="NCBI Taxonomy" id="2778911"/>
    <lineage>
        <taxon>Bacteria</taxon>
        <taxon>Pseudomonadati</taxon>
        <taxon>Pseudomonadota</taxon>
        <taxon>Gammaproteobacteria</taxon>
        <taxon>Pasteurellales</taxon>
        <taxon>Pasteurellaceae</taxon>
        <taxon>Rodentibacter</taxon>
    </lineage>
</organism>
<keyword evidence="1" id="KW-0472">Membrane</keyword>
<dbReference type="RefSeq" id="WP_194811612.1">
    <property type="nucleotide sequence ID" value="NZ_CP063056.1"/>
</dbReference>
<evidence type="ECO:0000313" key="3">
    <source>
        <dbReference type="Proteomes" id="UP000663069"/>
    </source>
</evidence>
<dbReference type="Proteomes" id="UP000663069">
    <property type="component" value="Chromosome"/>
</dbReference>
<keyword evidence="3" id="KW-1185">Reference proteome</keyword>
<proteinExistence type="predicted"/>
<evidence type="ECO:0000313" key="2">
    <source>
        <dbReference type="EMBL" id="QPB42030.1"/>
    </source>
</evidence>
<gene>
    <name evidence="2" type="ORF">IHV77_08890</name>
</gene>